<dbReference type="OrthoDB" id="827556at2"/>
<dbReference type="EMBL" id="FOKK01000019">
    <property type="protein sequence ID" value="SFB55255.1"/>
    <property type="molecule type" value="Genomic_DNA"/>
</dbReference>
<evidence type="ECO:0000313" key="2">
    <source>
        <dbReference type="Proteomes" id="UP000198790"/>
    </source>
</evidence>
<protein>
    <submittedName>
        <fullName evidence="1">Uncharacterized protein</fullName>
    </submittedName>
</protein>
<proteinExistence type="predicted"/>
<reference evidence="1 2" key="1">
    <citation type="submission" date="2016-10" db="EMBL/GenBank/DDBJ databases">
        <authorList>
            <person name="de Groot N.N."/>
        </authorList>
    </citation>
    <scope>NUCLEOTIDE SEQUENCE [LARGE SCALE GENOMIC DNA]</scope>
    <source>
        <strain evidence="1 2">DSM 23399</strain>
    </source>
</reference>
<accession>A0A1I1BXV8</accession>
<organism evidence="1 2">
    <name type="scientific">Algoriphagus aquimarinus</name>
    <dbReference type="NCBI Taxonomy" id="237018"/>
    <lineage>
        <taxon>Bacteria</taxon>
        <taxon>Pseudomonadati</taxon>
        <taxon>Bacteroidota</taxon>
        <taxon>Cytophagia</taxon>
        <taxon>Cytophagales</taxon>
        <taxon>Cyclobacteriaceae</taxon>
        <taxon>Algoriphagus</taxon>
    </lineage>
</organism>
<dbReference type="PROSITE" id="PS51257">
    <property type="entry name" value="PROKAR_LIPOPROTEIN"/>
    <property type="match status" value="1"/>
</dbReference>
<gene>
    <name evidence="1" type="ORF">SAMN04489723_11968</name>
</gene>
<dbReference type="RefSeq" id="WP_139229141.1">
    <property type="nucleotide sequence ID" value="NZ_FOKK01000019.1"/>
</dbReference>
<keyword evidence="2" id="KW-1185">Reference proteome</keyword>
<dbReference type="STRING" id="237018.SAMN04489723_11968"/>
<dbReference type="AlphaFoldDB" id="A0A1I1BXV8"/>
<dbReference type="Proteomes" id="UP000198790">
    <property type="component" value="Unassembled WGS sequence"/>
</dbReference>
<evidence type="ECO:0000313" key="1">
    <source>
        <dbReference type="EMBL" id="SFB55255.1"/>
    </source>
</evidence>
<name>A0A1I1BXV8_9BACT</name>
<sequence length="406" mass="46177">MRKLLLLLCMPFLFSCVEDDKPDSVVKETFSVTAASNYFGKYDEAYIILHDLDGKPLEFKQIHDGETIEFQVDKSKKYHVTEYKTDDSSGKHNSFLYTHLNQELTENLILSTNSSGVVEYAPNPVGEFEVNVKNSEPIYSLISAKGYASTYNESAQSVNNTMKYFSGVDRYLVVAANKSGHNRYQFIDSPELDKTYSLNYETMTEFEHVLKLSTSDYASLAYMITSVNPESAKNSPEFIIKPDFWDFNSTDFYEIGFISDIDNYITFIGGKKNPNSKTQFSYRKLGTAPSEIHVLDIDEILVPKSKISDFEVETVVAEVTYTSFFTSPLSYLNGTDFQFLLWTVISGNTTKFALELPEELKAANKLITNLDELRLSSVSISKSMYEKKSVDDQLYELAEVSQTFEY</sequence>